<gene>
    <name evidence="2" type="ORF">HDA36_005256</name>
</gene>
<dbReference type="SMART" id="SM00530">
    <property type="entry name" value="HTH_XRE"/>
    <property type="match status" value="1"/>
</dbReference>
<dbReference type="RefSeq" id="WP_184396704.1">
    <property type="nucleotide sequence ID" value="NZ_BAAAJD010000105.1"/>
</dbReference>
<dbReference type="InterPro" id="IPR001387">
    <property type="entry name" value="Cro/C1-type_HTH"/>
</dbReference>
<evidence type="ECO:0000313" key="3">
    <source>
        <dbReference type="Proteomes" id="UP000572635"/>
    </source>
</evidence>
<reference evidence="2 3" key="1">
    <citation type="submission" date="2020-08" db="EMBL/GenBank/DDBJ databases">
        <title>Sequencing the genomes of 1000 actinobacteria strains.</title>
        <authorList>
            <person name="Klenk H.-P."/>
        </authorList>
    </citation>
    <scope>NUCLEOTIDE SEQUENCE [LARGE SCALE GENOMIC DNA]</scope>
    <source>
        <strain evidence="2 3">DSM 44551</strain>
    </source>
</reference>
<comment type="caution">
    <text evidence="2">The sequence shown here is derived from an EMBL/GenBank/DDBJ whole genome shotgun (WGS) entry which is preliminary data.</text>
</comment>
<dbReference type="Gene3D" id="1.10.260.40">
    <property type="entry name" value="lambda repressor-like DNA-binding domains"/>
    <property type="match status" value="1"/>
</dbReference>
<dbReference type="Proteomes" id="UP000572635">
    <property type="component" value="Unassembled WGS sequence"/>
</dbReference>
<dbReference type="CDD" id="cd00093">
    <property type="entry name" value="HTH_XRE"/>
    <property type="match status" value="1"/>
</dbReference>
<dbReference type="SUPFAM" id="SSF47413">
    <property type="entry name" value="lambda repressor-like DNA-binding domains"/>
    <property type="match status" value="1"/>
</dbReference>
<evidence type="ECO:0000313" key="2">
    <source>
        <dbReference type="EMBL" id="MBB5435172.1"/>
    </source>
</evidence>
<evidence type="ECO:0000259" key="1">
    <source>
        <dbReference type="PROSITE" id="PS50943"/>
    </source>
</evidence>
<dbReference type="InterPro" id="IPR043917">
    <property type="entry name" value="DUF5753"/>
</dbReference>
<dbReference type="AlphaFoldDB" id="A0A7W8QRA2"/>
<dbReference type="EMBL" id="JACHDB010000001">
    <property type="protein sequence ID" value="MBB5435172.1"/>
    <property type="molecule type" value="Genomic_DNA"/>
</dbReference>
<proteinExistence type="predicted"/>
<dbReference type="GO" id="GO:0003677">
    <property type="term" value="F:DNA binding"/>
    <property type="evidence" value="ECO:0007669"/>
    <property type="project" value="InterPro"/>
</dbReference>
<name>A0A7W8QRA2_9ACTN</name>
<dbReference type="Pfam" id="PF19054">
    <property type="entry name" value="DUF5753"/>
    <property type="match status" value="1"/>
</dbReference>
<feature type="domain" description="HTH cro/C1-type" evidence="1">
    <location>
        <begin position="16"/>
        <end position="70"/>
    </location>
</feature>
<dbReference type="InterPro" id="IPR010982">
    <property type="entry name" value="Lambda_DNA-bd_dom_sf"/>
</dbReference>
<dbReference type="Pfam" id="PF13560">
    <property type="entry name" value="HTH_31"/>
    <property type="match status" value="1"/>
</dbReference>
<organism evidence="2 3">
    <name type="scientific">Nocardiopsis composta</name>
    <dbReference type="NCBI Taxonomy" id="157465"/>
    <lineage>
        <taxon>Bacteria</taxon>
        <taxon>Bacillati</taxon>
        <taxon>Actinomycetota</taxon>
        <taxon>Actinomycetes</taxon>
        <taxon>Streptosporangiales</taxon>
        <taxon>Nocardiopsidaceae</taxon>
        <taxon>Nocardiopsis</taxon>
    </lineage>
</organism>
<accession>A0A7W8QRA2</accession>
<sequence length="270" mass="30242">MSMTQGTASERFGAELRRLRVHAGFSQQKIQEETLISQSKVSDLELGKARPKRDEAEALDALLTKDGSLIVIWDNLFRSYEPPEWYRKLPLLEQRAIEIQEYQPLLVPGLVQTEDYARASITASNRRLPLDVVEGKVRERLDRQSILSRPDAPYLSIVLDESALRRRLGDPATMEGQIERLREVASNSRSEVLVVPADTRQHPGLDGGFKLLRTPEGKVLLYQETRAGGGVVPEAEPIEDHVSLMAELRGAALPAEQSSDLLAKIQGEWK</sequence>
<keyword evidence="3" id="KW-1185">Reference proteome</keyword>
<protein>
    <submittedName>
        <fullName evidence="2">Transcriptional regulator with XRE-family HTH domain</fullName>
    </submittedName>
</protein>
<dbReference type="PROSITE" id="PS50943">
    <property type="entry name" value="HTH_CROC1"/>
    <property type="match status" value="1"/>
</dbReference>